<proteinExistence type="predicted"/>
<dbReference type="AlphaFoldDB" id="A0A6J4VJ45"/>
<accession>A0A6J4VJ45</accession>
<organism evidence="2">
    <name type="scientific">uncultured Thermomicrobiales bacterium</name>
    <dbReference type="NCBI Taxonomy" id="1645740"/>
    <lineage>
        <taxon>Bacteria</taxon>
        <taxon>Pseudomonadati</taxon>
        <taxon>Thermomicrobiota</taxon>
        <taxon>Thermomicrobia</taxon>
        <taxon>Thermomicrobiales</taxon>
        <taxon>environmental samples</taxon>
    </lineage>
</organism>
<sequence>MRRQERSGRQPRLEREVGGVAAFAMEDDVAAFRERLRDPAQLAWVDAEPTIVQLGPSRDAVKIALPLDLRQAREGRPGEARRTLDQAPDSEGPGSGVERRHLSLVEHRPPLRRELPRRQRRRVGLEQGGSADTSRSGDHRRSSVAVYSGSTSVDGFDGMVARNGKYRRVRRWRDD</sequence>
<name>A0A6J4VJ45_9BACT</name>
<reference evidence="2" key="1">
    <citation type="submission" date="2020-02" db="EMBL/GenBank/DDBJ databases">
        <authorList>
            <person name="Meier V. D."/>
        </authorList>
    </citation>
    <scope>NUCLEOTIDE SEQUENCE</scope>
    <source>
        <strain evidence="2">AVDCRST_MAG59</strain>
    </source>
</reference>
<feature type="region of interest" description="Disordered" evidence="1">
    <location>
        <begin position="68"/>
        <end position="158"/>
    </location>
</feature>
<protein>
    <submittedName>
        <fullName evidence="2">Uncharacterized protein</fullName>
    </submittedName>
</protein>
<gene>
    <name evidence="2" type="ORF">AVDCRST_MAG59-4296</name>
</gene>
<feature type="compositionally biased region" description="Basic and acidic residues" evidence="1">
    <location>
        <begin position="70"/>
        <end position="84"/>
    </location>
</feature>
<feature type="compositionally biased region" description="Basic and acidic residues" evidence="1">
    <location>
        <begin position="97"/>
        <end position="117"/>
    </location>
</feature>
<dbReference type="EMBL" id="CADCWF010000314">
    <property type="protein sequence ID" value="CAA9577455.1"/>
    <property type="molecule type" value="Genomic_DNA"/>
</dbReference>
<evidence type="ECO:0000256" key="1">
    <source>
        <dbReference type="SAM" id="MobiDB-lite"/>
    </source>
</evidence>
<evidence type="ECO:0000313" key="2">
    <source>
        <dbReference type="EMBL" id="CAA9577455.1"/>
    </source>
</evidence>